<evidence type="ECO:0000313" key="3">
    <source>
        <dbReference type="EMBL" id="QID05871.1"/>
    </source>
</evidence>
<dbReference type="Pfam" id="PF00023">
    <property type="entry name" value="Ank"/>
    <property type="match status" value="1"/>
</dbReference>
<dbReference type="Pfam" id="PF12796">
    <property type="entry name" value="Ank_2"/>
    <property type="match status" value="1"/>
</dbReference>
<organism evidence="3">
    <name type="scientific">Borely moumouvirus</name>
    <dbReference type="NCBI Taxonomy" id="2712067"/>
    <lineage>
        <taxon>Viruses</taxon>
        <taxon>Varidnaviria</taxon>
        <taxon>Bamfordvirae</taxon>
        <taxon>Nucleocytoviricota</taxon>
        <taxon>Megaviricetes</taxon>
        <taxon>Imitervirales</taxon>
        <taxon>Mimiviridae</taxon>
        <taxon>Megamimivirinae</taxon>
        <taxon>Moumouvirus</taxon>
    </lineage>
</organism>
<protein>
    <submittedName>
        <fullName evidence="3">Ankyrin repeat-containing protein</fullName>
    </submittedName>
</protein>
<evidence type="ECO:0000256" key="1">
    <source>
        <dbReference type="ARBA" id="ARBA00022737"/>
    </source>
</evidence>
<name>A0A6G6ABU2_9VIRU</name>
<keyword evidence="1" id="KW-0677">Repeat</keyword>
<dbReference type="PANTHER" id="PTHR24188:SF29">
    <property type="entry name" value="GH09064P"/>
    <property type="match status" value="1"/>
</dbReference>
<dbReference type="SUPFAM" id="SSF48403">
    <property type="entry name" value="Ankyrin repeat"/>
    <property type="match status" value="1"/>
</dbReference>
<dbReference type="InterPro" id="IPR036770">
    <property type="entry name" value="Ankyrin_rpt-contain_sf"/>
</dbReference>
<accession>A0A6G6ABU2</accession>
<keyword evidence="2" id="KW-0040">ANK repeat</keyword>
<sequence length="440" mass="51163">MYFYKIISNVELKYWGTQLKTGLNIMDKQYDNESTDNYKNFFSPDSYICPFEELFIVPAGNIFHFLKLNSVAICRVYLPHTEELKISHDDYWGATRFKVNRYILSKPKIIDLDIIKMLLQRGANWKDNYEKIIEWTFYNKKIDVTKYIMCIGRMCKMDAFSILAKICQTGNIKLLHFFEYVMGFDDVAKKYGIIISCIYKQKKLLNYFLDYENHSYYVTKPYISEWKYGFISCLRFALKYACDNKNINMINYLTGDLSDSKFHVEMNNLLIYSASVGNMDILYYTIAMGANIKSKNNKSVGIASKKGHLDIVKLLHKLGANLDGNNNYALRMACLYGHYDIVCYLLDNNINAVEHYDSALINACENNHLKIVDLLISMGANVKIANNYPIRIAAKYGHTDLFKYLVSKGANFKDKNHYCIRQASKNNHCDIVDFIINKDN</sequence>
<dbReference type="SMART" id="SM00248">
    <property type="entry name" value="ANK"/>
    <property type="match status" value="6"/>
</dbReference>
<reference evidence="3" key="1">
    <citation type="submission" date="2019-07" db="EMBL/GenBank/DDBJ databases">
        <title>The discovery of a new lineage B mimivirus raises questions about particles surface fibrils.</title>
        <authorList>
            <person name="Silva L.K.S."/>
            <person name="Rodrigues R.A.L."/>
            <person name="Andrade A.C.S.P."/>
            <person name="Hikida H."/>
            <person name="Andreani J."/>
            <person name="Levasseur A."/>
            <person name="La Scola B."/>
            <person name="Abrahao J.S."/>
        </authorList>
    </citation>
    <scope>NUCLEOTIDE SEQUENCE</scope>
    <source>
        <strain evidence="3">B60</strain>
    </source>
</reference>
<dbReference type="Gene3D" id="1.25.40.20">
    <property type="entry name" value="Ankyrin repeat-containing domain"/>
    <property type="match status" value="2"/>
</dbReference>
<dbReference type="PROSITE" id="PS50297">
    <property type="entry name" value="ANK_REP_REGION"/>
    <property type="match status" value="1"/>
</dbReference>
<dbReference type="EMBL" id="MN175499">
    <property type="protein sequence ID" value="QID05871.1"/>
    <property type="molecule type" value="Genomic_DNA"/>
</dbReference>
<dbReference type="PANTHER" id="PTHR24188">
    <property type="entry name" value="ANKYRIN REPEAT PROTEIN"/>
    <property type="match status" value="1"/>
</dbReference>
<evidence type="ECO:0000256" key="2">
    <source>
        <dbReference type="ARBA" id="ARBA00023043"/>
    </source>
</evidence>
<dbReference type="InterPro" id="IPR002110">
    <property type="entry name" value="Ankyrin_rpt"/>
</dbReference>
<dbReference type="PROSITE" id="PS50088">
    <property type="entry name" value="ANK_REPEAT"/>
    <property type="match status" value="3"/>
</dbReference>
<proteinExistence type="predicted"/>